<dbReference type="STRING" id="584787.GCA_001247655_01951"/>
<evidence type="ECO:0000313" key="6">
    <source>
        <dbReference type="EMBL" id="ROQ30675.1"/>
    </source>
</evidence>
<reference evidence="6 7" key="1">
    <citation type="submission" date="2018-11" db="EMBL/GenBank/DDBJ databases">
        <title>Genomic Encyclopedia of Type Strains, Phase IV (KMG-IV): sequencing the most valuable type-strain genomes for metagenomic binning, comparative biology and taxonomic classification.</title>
        <authorList>
            <person name="Goeker M."/>
        </authorList>
    </citation>
    <scope>NUCLEOTIDE SEQUENCE [LARGE SCALE GENOMIC DNA]</scope>
    <source>
        <strain evidence="6 7">DSM 21945</strain>
    </source>
</reference>
<evidence type="ECO:0000313" key="7">
    <source>
        <dbReference type="Proteomes" id="UP000268033"/>
    </source>
</evidence>
<dbReference type="GO" id="GO:0000976">
    <property type="term" value="F:transcription cis-regulatory region binding"/>
    <property type="evidence" value="ECO:0007669"/>
    <property type="project" value="TreeGrafter"/>
</dbReference>
<accession>A0A3N1PPJ2</accession>
<dbReference type="RefSeq" id="WP_244946523.1">
    <property type="nucleotide sequence ID" value="NZ_RJUL01000001.1"/>
</dbReference>
<keyword evidence="3" id="KW-0804">Transcription</keyword>
<name>A0A3N1PPJ2_9GAMM</name>
<keyword evidence="7" id="KW-1185">Reference proteome</keyword>
<dbReference type="InterPro" id="IPR001647">
    <property type="entry name" value="HTH_TetR"/>
</dbReference>
<dbReference type="AlphaFoldDB" id="A0A3N1PPJ2"/>
<keyword evidence="1" id="KW-0805">Transcription regulation</keyword>
<dbReference type="PANTHER" id="PTHR30055:SF234">
    <property type="entry name" value="HTH-TYPE TRANSCRIPTIONAL REGULATOR BETI"/>
    <property type="match status" value="1"/>
</dbReference>
<dbReference type="PANTHER" id="PTHR30055">
    <property type="entry name" value="HTH-TYPE TRANSCRIPTIONAL REGULATOR RUTR"/>
    <property type="match status" value="1"/>
</dbReference>
<dbReference type="PROSITE" id="PS50977">
    <property type="entry name" value="HTH_TETR_2"/>
    <property type="match status" value="1"/>
</dbReference>
<dbReference type="PROSITE" id="PS01081">
    <property type="entry name" value="HTH_TETR_1"/>
    <property type="match status" value="1"/>
</dbReference>
<evidence type="ECO:0000256" key="4">
    <source>
        <dbReference type="PROSITE-ProRule" id="PRU00335"/>
    </source>
</evidence>
<evidence type="ECO:0000256" key="3">
    <source>
        <dbReference type="ARBA" id="ARBA00023163"/>
    </source>
</evidence>
<dbReference type="InterPro" id="IPR050109">
    <property type="entry name" value="HTH-type_TetR-like_transc_reg"/>
</dbReference>
<dbReference type="InterPro" id="IPR009057">
    <property type="entry name" value="Homeodomain-like_sf"/>
</dbReference>
<comment type="caution">
    <text evidence="6">The sequence shown here is derived from an EMBL/GenBank/DDBJ whole genome shotgun (WGS) entry which is preliminary data.</text>
</comment>
<dbReference type="Proteomes" id="UP000268033">
    <property type="component" value="Unassembled WGS sequence"/>
</dbReference>
<proteinExistence type="predicted"/>
<sequence length="187" mass="20734">MGLREQKKKRTRKAISDMATLLFIERGYHQVTTAEIAEKAGVSVPTLFNYFPTKEAMVFDEDRAIEAGLIDTVVKRRPGQSIVEALIEAGFSGIDVDHAEHQQQVASFMALVDNTPELSRYAKDMWLRHEASLASAILASSQAPISPLQAQVIAHYILDVFQRAIRTQDPNGTLKALLTLLADGWRG</sequence>
<organism evidence="6 7">
    <name type="scientific">Gallaecimonas pentaromativorans</name>
    <dbReference type="NCBI Taxonomy" id="584787"/>
    <lineage>
        <taxon>Bacteria</taxon>
        <taxon>Pseudomonadati</taxon>
        <taxon>Pseudomonadota</taxon>
        <taxon>Gammaproteobacteria</taxon>
        <taxon>Enterobacterales</taxon>
        <taxon>Gallaecimonadaceae</taxon>
        <taxon>Gallaecimonas</taxon>
    </lineage>
</organism>
<evidence type="ECO:0000256" key="1">
    <source>
        <dbReference type="ARBA" id="ARBA00023015"/>
    </source>
</evidence>
<dbReference type="EMBL" id="RJUL01000001">
    <property type="protein sequence ID" value="ROQ30675.1"/>
    <property type="molecule type" value="Genomic_DNA"/>
</dbReference>
<protein>
    <submittedName>
        <fullName evidence="6">TetR family transcriptional regulator</fullName>
    </submittedName>
</protein>
<dbReference type="InterPro" id="IPR023772">
    <property type="entry name" value="DNA-bd_HTH_TetR-type_CS"/>
</dbReference>
<evidence type="ECO:0000256" key="2">
    <source>
        <dbReference type="ARBA" id="ARBA00023125"/>
    </source>
</evidence>
<dbReference type="GO" id="GO:0003700">
    <property type="term" value="F:DNA-binding transcription factor activity"/>
    <property type="evidence" value="ECO:0007669"/>
    <property type="project" value="TreeGrafter"/>
</dbReference>
<feature type="DNA-binding region" description="H-T-H motif" evidence="4">
    <location>
        <begin position="32"/>
        <end position="51"/>
    </location>
</feature>
<feature type="domain" description="HTH tetR-type" evidence="5">
    <location>
        <begin position="9"/>
        <end position="69"/>
    </location>
</feature>
<dbReference type="Pfam" id="PF00440">
    <property type="entry name" value="TetR_N"/>
    <property type="match status" value="1"/>
</dbReference>
<dbReference type="PRINTS" id="PR00455">
    <property type="entry name" value="HTHTETR"/>
</dbReference>
<dbReference type="Gene3D" id="1.10.357.10">
    <property type="entry name" value="Tetracycline Repressor, domain 2"/>
    <property type="match status" value="1"/>
</dbReference>
<dbReference type="SUPFAM" id="SSF46689">
    <property type="entry name" value="Homeodomain-like"/>
    <property type="match status" value="1"/>
</dbReference>
<keyword evidence="2 4" id="KW-0238">DNA-binding</keyword>
<gene>
    <name evidence="6" type="ORF">EDC28_101361</name>
</gene>
<evidence type="ECO:0000259" key="5">
    <source>
        <dbReference type="PROSITE" id="PS50977"/>
    </source>
</evidence>
<dbReference type="Gene3D" id="1.10.10.60">
    <property type="entry name" value="Homeodomain-like"/>
    <property type="match status" value="1"/>
</dbReference>